<evidence type="ECO:0000313" key="1">
    <source>
        <dbReference type="EMBL" id="QHU04850.1"/>
    </source>
</evidence>
<dbReference type="EMBL" id="MN740405">
    <property type="protein sequence ID" value="QHU04850.1"/>
    <property type="molecule type" value="Genomic_DNA"/>
</dbReference>
<name>A0A6C0JJB6_9ZZZZ</name>
<accession>A0A6C0JJB6</accession>
<proteinExistence type="predicted"/>
<organism evidence="1">
    <name type="scientific">viral metagenome</name>
    <dbReference type="NCBI Taxonomy" id="1070528"/>
    <lineage>
        <taxon>unclassified sequences</taxon>
        <taxon>metagenomes</taxon>
        <taxon>organismal metagenomes</taxon>
    </lineage>
</organism>
<protein>
    <submittedName>
        <fullName evidence="1">Uncharacterized protein</fullName>
    </submittedName>
</protein>
<sequence>MDILKMSKKKKRSHFFFRVLLTFERKIMQI</sequence>
<dbReference type="AlphaFoldDB" id="A0A6C0JJB6"/>
<reference evidence="1" key="1">
    <citation type="journal article" date="2020" name="Nature">
        <title>Giant virus diversity and host interactions through global metagenomics.</title>
        <authorList>
            <person name="Schulz F."/>
            <person name="Roux S."/>
            <person name="Paez-Espino D."/>
            <person name="Jungbluth S."/>
            <person name="Walsh D.A."/>
            <person name="Denef V.J."/>
            <person name="McMahon K.D."/>
            <person name="Konstantinidis K.T."/>
            <person name="Eloe-Fadrosh E.A."/>
            <person name="Kyrpides N.C."/>
            <person name="Woyke T."/>
        </authorList>
    </citation>
    <scope>NUCLEOTIDE SEQUENCE</scope>
    <source>
        <strain evidence="1">GVMAG-M-3300027708-5</strain>
    </source>
</reference>